<keyword evidence="4 6" id="KW-0641">Proline biosynthesis</keyword>
<feature type="domain" description="Pyrroline-5-carboxylate reductase dimerisation" evidence="8">
    <location>
        <begin position="166"/>
        <end position="271"/>
    </location>
</feature>
<comment type="function">
    <text evidence="4">Catalyzes the reduction of 1-pyrroline-5-carboxylate (PCA) to L-proline.</text>
</comment>
<protein>
    <recommendedName>
        <fullName evidence="4 5">Pyrroline-5-carboxylate reductase</fullName>
        <shortName evidence="4">P5C reductase</shortName>
        <shortName evidence="4">P5CR</shortName>
        <ecNumber evidence="4 5">1.5.1.2</ecNumber>
    </recommendedName>
    <alternativeName>
        <fullName evidence="4">PCA reductase</fullName>
    </alternativeName>
</protein>
<comment type="caution">
    <text evidence="9">The sequence shown here is derived from an EMBL/GenBank/DDBJ whole genome shotgun (WGS) entry which is preliminary data.</text>
</comment>
<organism evidence="9 10">
    <name type="scientific">Ferrimonas pelagia</name>
    <dbReference type="NCBI Taxonomy" id="1177826"/>
    <lineage>
        <taxon>Bacteria</taxon>
        <taxon>Pseudomonadati</taxon>
        <taxon>Pseudomonadota</taxon>
        <taxon>Gammaproteobacteria</taxon>
        <taxon>Alteromonadales</taxon>
        <taxon>Ferrimonadaceae</taxon>
        <taxon>Ferrimonas</taxon>
    </lineage>
</organism>
<keyword evidence="10" id="KW-1185">Reference proteome</keyword>
<dbReference type="HAMAP" id="MF_01925">
    <property type="entry name" value="P5C_reductase"/>
    <property type="match status" value="1"/>
</dbReference>
<comment type="catalytic activity">
    <reaction evidence="4">
        <text>L-proline + NAD(+) = (S)-1-pyrroline-5-carboxylate + NADH + 2 H(+)</text>
        <dbReference type="Rhea" id="RHEA:14105"/>
        <dbReference type="ChEBI" id="CHEBI:15378"/>
        <dbReference type="ChEBI" id="CHEBI:17388"/>
        <dbReference type="ChEBI" id="CHEBI:57540"/>
        <dbReference type="ChEBI" id="CHEBI:57945"/>
        <dbReference type="ChEBI" id="CHEBI:60039"/>
        <dbReference type="EC" id="1.5.1.2"/>
    </reaction>
</comment>
<evidence type="ECO:0000256" key="3">
    <source>
        <dbReference type="ARBA" id="ARBA00023002"/>
    </source>
</evidence>
<dbReference type="InterPro" id="IPR008927">
    <property type="entry name" value="6-PGluconate_DH-like_C_sf"/>
</dbReference>
<dbReference type="SUPFAM" id="SSF48179">
    <property type="entry name" value="6-phosphogluconate dehydrogenase C-terminal domain-like"/>
    <property type="match status" value="1"/>
</dbReference>
<evidence type="ECO:0000259" key="7">
    <source>
        <dbReference type="Pfam" id="PF03807"/>
    </source>
</evidence>
<keyword evidence="2 4" id="KW-0521">NADP</keyword>
<dbReference type="EC" id="1.5.1.2" evidence="4 5"/>
<dbReference type="PIRSF" id="PIRSF000193">
    <property type="entry name" value="Pyrrol-5-carb_rd"/>
    <property type="match status" value="1"/>
</dbReference>
<reference evidence="10" key="1">
    <citation type="journal article" date="2019" name="Int. J. Syst. Evol. Microbiol.">
        <title>The Global Catalogue of Microorganisms (GCM) 10K type strain sequencing project: providing services to taxonomists for standard genome sequencing and annotation.</title>
        <authorList>
            <consortium name="The Broad Institute Genomics Platform"/>
            <consortium name="The Broad Institute Genome Sequencing Center for Infectious Disease"/>
            <person name="Wu L."/>
            <person name="Ma J."/>
        </authorList>
    </citation>
    <scope>NUCLEOTIDE SEQUENCE [LARGE SCALE GENOMIC DNA]</scope>
    <source>
        <strain evidence="10">JCM 18401</strain>
    </source>
</reference>
<dbReference type="InterPro" id="IPR000304">
    <property type="entry name" value="Pyrroline-COOH_reductase"/>
</dbReference>
<dbReference type="EMBL" id="BAABJZ010000006">
    <property type="protein sequence ID" value="GAA4875540.1"/>
    <property type="molecule type" value="Genomic_DNA"/>
</dbReference>
<evidence type="ECO:0000313" key="10">
    <source>
        <dbReference type="Proteomes" id="UP001499988"/>
    </source>
</evidence>
<dbReference type="RefSeq" id="WP_345333269.1">
    <property type="nucleotide sequence ID" value="NZ_BAABJZ010000006.1"/>
</dbReference>
<evidence type="ECO:0000256" key="5">
    <source>
        <dbReference type="NCBIfam" id="TIGR00112"/>
    </source>
</evidence>
<dbReference type="PROSITE" id="PS00521">
    <property type="entry name" value="P5CR"/>
    <property type="match status" value="1"/>
</dbReference>
<evidence type="ECO:0000256" key="4">
    <source>
        <dbReference type="HAMAP-Rule" id="MF_01925"/>
    </source>
</evidence>
<keyword evidence="4 6" id="KW-0028">Amino-acid biosynthesis</keyword>
<dbReference type="NCBIfam" id="TIGR00112">
    <property type="entry name" value="proC"/>
    <property type="match status" value="1"/>
</dbReference>
<feature type="domain" description="Pyrroline-5-carboxylate reductase catalytic N-terminal" evidence="7">
    <location>
        <begin position="8"/>
        <end position="102"/>
    </location>
</feature>
<evidence type="ECO:0000259" key="8">
    <source>
        <dbReference type="Pfam" id="PF14748"/>
    </source>
</evidence>
<comment type="catalytic activity">
    <reaction evidence="4 6">
        <text>L-proline + NADP(+) = (S)-1-pyrroline-5-carboxylate + NADPH + 2 H(+)</text>
        <dbReference type="Rhea" id="RHEA:14109"/>
        <dbReference type="ChEBI" id="CHEBI:15378"/>
        <dbReference type="ChEBI" id="CHEBI:17388"/>
        <dbReference type="ChEBI" id="CHEBI:57783"/>
        <dbReference type="ChEBI" id="CHEBI:58349"/>
        <dbReference type="ChEBI" id="CHEBI:60039"/>
        <dbReference type="EC" id="1.5.1.2"/>
    </reaction>
</comment>
<dbReference type="Gene3D" id="3.40.50.720">
    <property type="entry name" value="NAD(P)-binding Rossmann-like Domain"/>
    <property type="match status" value="1"/>
</dbReference>
<name>A0ABP9ECP0_9GAMM</name>
<comment type="similarity">
    <text evidence="1 4 6">Belongs to the pyrroline-5-carboxylate reductase family.</text>
</comment>
<dbReference type="InterPro" id="IPR029036">
    <property type="entry name" value="P5CR_dimer"/>
</dbReference>
<dbReference type="SUPFAM" id="SSF51735">
    <property type="entry name" value="NAD(P)-binding Rossmann-fold domains"/>
    <property type="match status" value="1"/>
</dbReference>
<sequence>MADNSQRRIAFIGAGNMARSIISGLVSNGYPADRIIAANPSQPKLDALAADFAIQSTNDNLLACQQADVIVLGVKPQLMAQVCEPLSALDLSGKLVLSIAAGVTCDSLQRYLKQAISLVRTMPNTPSLLGLGMTGLYAEASVAEADRAFAGQLMAAVGEIIWLAQESDIDQVIACAGSSPAYFFLFMEAMQQAAVKMGVTTEDARAMIQQAAIGAAAMAKQNPQWSLAELRTQVTSKGGTTAKAIETFEQQDLRASVDDAMNAAVKRAQEMAKQF</sequence>
<comment type="subcellular location">
    <subcellularLocation>
        <location evidence="4">Cytoplasm</location>
    </subcellularLocation>
</comment>
<dbReference type="Gene3D" id="1.10.3730.10">
    <property type="entry name" value="ProC C-terminal domain-like"/>
    <property type="match status" value="1"/>
</dbReference>
<dbReference type="Proteomes" id="UP001499988">
    <property type="component" value="Unassembled WGS sequence"/>
</dbReference>
<dbReference type="InterPro" id="IPR028939">
    <property type="entry name" value="P5C_Rdtase_cat_N"/>
</dbReference>
<dbReference type="Pfam" id="PF14748">
    <property type="entry name" value="P5CR_dimer"/>
    <property type="match status" value="1"/>
</dbReference>
<gene>
    <name evidence="4 9" type="primary">proC</name>
    <name evidence="9" type="ORF">GCM10023333_06030</name>
</gene>
<dbReference type="InterPro" id="IPR036291">
    <property type="entry name" value="NAD(P)-bd_dom_sf"/>
</dbReference>
<evidence type="ECO:0000256" key="2">
    <source>
        <dbReference type="ARBA" id="ARBA00022857"/>
    </source>
</evidence>
<comment type="pathway">
    <text evidence="4 6">Amino-acid biosynthesis; L-proline biosynthesis; L-proline from L-glutamate 5-semialdehyde: step 1/1.</text>
</comment>
<keyword evidence="4" id="KW-0963">Cytoplasm</keyword>
<evidence type="ECO:0000256" key="1">
    <source>
        <dbReference type="ARBA" id="ARBA00005525"/>
    </source>
</evidence>
<proteinExistence type="inferred from homology"/>
<dbReference type="Pfam" id="PF03807">
    <property type="entry name" value="F420_oxidored"/>
    <property type="match status" value="1"/>
</dbReference>
<dbReference type="PANTHER" id="PTHR11645:SF0">
    <property type="entry name" value="PYRROLINE-5-CARBOXYLATE REDUCTASE 3"/>
    <property type="match status" value="1"/>
</dbReference>
<dbReference type="InterPro" id="IPR053790">
    <property type="entry name" value="P5CR-like_CS"/>
</dbReference>
<accession>A0ABP9ECP0</accession>
<evidence type="ECO:0000256" key="6">
    <source>
        <dbReference type="RuleBase" id="RU003903"/>
    </source>
</evidence>
<evidence type="ECO:0000313" key="9">
    <source>
        <dbReference type="EMBL" id="GAA4875540.1"/>
    </source>
</evidence>
<dbReference type="PANTHER" id="PTHR11645">
    <property type="entry name" value="PYRROLINE-5-CARBOXYLATE REDUCTASE"/>
    <property type="match status" value="1"/>
</dbReference>
<keyword evidence="3 4" id="KW-0560">Oxidoreductase</keyword>